<dbReference type="Pfam" id="PF04749">
    <property type="entry name" value="PLAC8"/>
    <property type="match status" value="1"/>
</dbReference>
<proteinExistence type="inferred from homology"/>
<evidence type="ECO:0000313" key="3">
    <source>
        <dbReference type="RefSeq" id="XP_065660449.1"/>
    </source>
</evidence>
<dbReference type="Proteomes" id="UP001652625">
    <property type="component" value="Chromosome 08"/>
</dbReference>
<protein>
    <submittedName>
        <fullName evidence="3">Uncharacterized protein LOC136084338</fullName>
    </submittedName>
</protein>
<keyword evidence="2" id="KW-1185">Reference proteome</keyword>
<comment type="similarity">
    <text evidence="1">Belongs to the cornifelin family.</text>
</comment>
<accession>A0ABM4CFG2</accession>
<evidence type="ECO:0000313" key="2">
    <source>
        <dbReference type="Proteomes" id="UP001652625"/>
    </source>
</evidence>
<sequence>MPEFSKKIFGFFNDLNTCLITCFIPCLTAGKNAEFVGENCLLYGCLSMTCVGFFTDALTREKIRKKYRIDGSFLKDIACHCCCPCCALIQESMEIQAHGGPALINMARE</sequence>
<organism evidence="2 3">
    <name type="scientific">Hydra vulgaris</name>
    <name type="common">Hydra</name>
    <name type="synonym">Hydra attenuata</name>
    <dbReference type="NCBI Taxonomy" id="6087"/>
    <lineage>
        <taxon>Eukaryota</taxon>
        <taxon>Metazoa</taxon>
        <taxon>Cnidaria</taxon>
        <taxon>Hydrozoa</taxon>
        <taxon>Hydroidolina</taxon>
        <taxon>Anthoathecata</taxon>
        <taxon>Aplanulata</taxon>
        <taxon>Hydridae</taxon>
        <taxon>Hydra</taxon>
    </lineage>
</organism>
<reference evidence="3" key="1">
    <citation type="submission" date="2025-08" db="UniProtKB">
        <authorList>
            <consortium name="RefSeq"/>
        </authorList>
    </citation>
    <scope>IDENTIFICATION</scope>
</reference>
<dbReference type="PANTHER" id="PTHR15907">
    <property type="entry name" value="DUF614 FAMILY PROTEIN-RELATED"/>
    <property type="match status" value="1"/>
</dbReference>
<evidence type="ECO:0000256" key="1">
    <source>
        <dbReference type="ARBA" id="ARBA00009024"/>
    </source>
</evidence>
<dbReference type="GeneID" id="136084338"/>
<gene>
    <name evidence="3" type="primary">LOC136084338</name>
</gene>
<dbReference type="NCBIfam" id="TIGR01571">
    <property type="entry name" value="A_thal_Cys_rich"/>
    <property type="match status" value="1"/>
</dbReference>
<dbReference type="InterPro" id="IPR006461">
    <property type="entry name" value="PLAC_motif_containing"/>
</dbReference>
<dbReference type="RefSeq" id="XP_065660449.1">
    <property type="nucleotide sequence ID" value="XM_065804377.1"/>
</dbReference>
<name>A0ABM4CFG2_HYDVU</name>